<dbReference type="Proteomes" id="UP001612928">
    <property type="component" value="Unassembled WGS sequence"/>
</dbReference>
<dbReference type="Pfam" id="PF04075">
    <property type="entry name" value="F420H2_quin_red"/>
    <property type="match status" value="1"/>
</dbReference>
<dbReference type="InterPro" id="IPR012349">
    <property type="entry name" value="Split_barrel_FMN-bd"/>
</dbReference>
<dbReference type="InterPro" id="IPR029068">
    <property type="entry name" value="Glyas_Bleomycin-R_OHBP_Dase"/>
</dbReference>
<protein>
    <submittedName>
        <fullName evidence="3">Nitroreductase/quinone reductase family protein</fullName>
    </submittedName>
</protein>
<dbReference type="Gene3D" id="3.10.180.10">
    <property type="entry name" value="2,3-Dihydroxybiphenyl 1,2-Dioxygenase, domain 1"/>
    <property type="match status" value="1"/>
</dbReference>
<dbReference type="PANTHER" id="PTHR39428">
    <property type="entry name" value="F420H(2)-DEPENDENT QUINONE REDUCTASE RV1261C"/>
    <property type="match status" value="1"/>
</dbReference>
<evidence type="ECO:0000256" key="1">
    <source>
        <dbReference type="ARBA" id="ARBA00008710"/>
    </source>
</evidence>
<evidence type="ECO:0000256" key="2">
    <source>
        <dbReference type="ARBA" id="ARBA00049106"/>
    </source>
</evidence>
<evidence type="ECO:0000313" key="4">
    <source>
        <dbReference type="Proteomes" id="UP001612928"/>
    </source>
</evidence>
<accession>A0ABW8A2E8</accession>
<dbReference type="Gene3D" id="2.30.110.10">
    <property type="entry name" value="Electron Transport, Fmn-binding Protein, Chain A"/>
    <property type="match status" value="1"/>
</dbReference>
<dbReference type="InterPro" id="IPR004378">
    <property type="entry name" value="F420H2_quin_Rdtase"/>
</dbReference>
<dbReference type="SUPFAM" id="SSF50475">
    <property type="entry name" value="FMN-binding split barrel"/>
    <property type="match status" value="1"/>
</dbReference>
<proteinExistence type="inferred from homology"/>
<evidence type="ECO:0000313" key="3">
    <source>
        <dbReference type="EMBL" id="MFI7440272.1"/>
    </source>
</evidence>
<dbReference type="NCBIfam" id="TIGR00026">
    <property type="entry name" value="hi_GC_TIGR00026"/>
    <property type="match status" value="1"/>
</dbReference>
<gene>
    <name evidence="3" type="ORF">ACIBP5_09945</name>
</gene>
<reference evidence="3 4" key="1">
    <citation type="submission" date="2024-10" db="EMBL/GenBank/DDBJ databases">
        <title>The Natural Products Discovery Center: Release of the First 8490 Sequenced Strains for Exploring Actinobacteria Biosynthetic Diversity.</title>
        <authorList>
            <person name="Kalkreuter E."/>
            <person name="Kautsar S.A."/>
            <person name="Yang D."/>
            <person name="Bader C.D."/>
            <person name="Teijaro C.N."/>
            <person name="Fluegel L."/>
            <person name="Davis C.M."/>
            <person name="Simpson J.R."/>
            <person name="Lauterbach L."/>
            <person name="Steele A.D."/>
            <person name="Gui C."/>
            <person name="Meng S."/>
            <person name="Li G."/>
            <person name="Viehrig K."/>
            <person name="Ye F."/>
            <person name="Su P."/>
            <person name="Kiefer A.F."/>
            <person name="Nichols A."/>
            <person name="Cepeda A.J."/>
            <person name="Yan W."/>
            <person name="Fan B."/>
            <person name="Jiang Y."/>
            <person name="Adhikari A."/>
            <person name="Zheng C.-J."/>
            <person name="Schuster L."/>
            <person name="Cowan T.M."/>
            <person name="Smanski M.J."/>
            <person name="Chevrette M.G."/>
            <person name="De Carvalho L.P.S."/>
            <person name="Shen B."/>
        </authorList>
    </citation>
    <scope>NUCLEOTIDE SEQUENCE [LARGE SCALE GENOMIC DNA]</scope>
    <source>
        <strain evidence="3 4">NPDC049503</strain>
    </source>
</reference>
<dbReference type="RefSeq" id="WP_397019972.1">
    <property type="nucleotide sequence ID" value="NZ_JBITMB010000002.1"/>
</dbReference>
<dbReference type="SUPFAM" id="SSF54593">
    <property type="entry name" value="Glyoxalase/Bleomycin resistance protein/Dihydroxybiphenyl dioxygenase"/>
    <property type="match status" value="1"/>
</dbReference>
<organism evidence="3 4">
    <name type="scientific">Nonomuraea indica</name>
    <dbReference type="NCBI Taxonomy" id="1581193"/>
    <lineage>
        <taxon>Bacteria</taxon>
        <taxon>Bacillati</taxon>
        <taxon>Actinomycetota</taxon>
        <taxon>Actinomycetes</taxon>
        <taxon>Streptosporangiales</taxon>
        <taxon>Streptosporangiaceae</taxon>
        <taxon>Nonomuraea</taxon>
    </lineage>
</organism>
<sequence length="401" mass="43629">MATQATGATDRETIIPILPCRDIDEIAAFYGMLGFDTTYRQTRPNPYVAVRRDGIELHFAGIAGFDPEQSYGSCIVAVADTAALFEEFAAGMRAVHGKLLLSGIPRITRPRKRKNTGDATGFTVVDTGGNWIRVFRAGGPRSPGDSGGAVSEPLARALENAVVLGESRGDTHQAAKILDGGLARNDGLAQVTTLVEALVYRAELALRLDDPDTARNLLDRVRGMPLDDSRREGLSTTLAGAADLEHAARDRRTAPSAEPTDSPIDWVARHIKEYVETDGRKGHRRWGVTTLLLTTRGRRSGRPRRTALIYGRDGERLVVVASNGGADAHPAWYLNLLADPAAEVQAGAERFAVTAVEATGEERERLWRMMAGLWGDYERYRTKTRRTIPVVVLERAHPGAG</sequence>
<comment type="similarity">
    <text evidence="1">Belongs to the F420H(2)-dependent quinone reductase family.</text>
</comment>
<name>A0ABW8A2E8_9ACTN</name>
<comment type="catalytic activity">
    <reaction evidence="2">
        <text>oxidized coenzyme F420-(gamma-L-Glu)(n) + a quinol + H(+) = reduced coenzyme F420-(gamma-L-Glu)(n) + a quinone</text>
        <dbReference type="Rhea" id="RHEA:39663"/>
        <dbReference type="Rhea" id="RHEA-COMP:12939"/>
        <dbReference type="Rhea" id="RHEA-COMP:14378"/>
        <dbReference type="ChEBI" id="CHEBI:15378"/>
        <dbReference type="ChEBI" id="CHEBI:24646"/>
        <dbReference type="ChEBI" id="CHEBI:132124"/>
        <dbReference type="ChEBI" id="CHEBI:133980"/>
        <dbReference type="ChEBI" id="CHEBI:139511"/>
    </reaction>
</comment>
<dbReference type="PANTHER" id="PTHR39428:SF1">
    <property type="entry name" value="F420H(2)-DEPENDENT QUINONE REDUCTASE RV1261C"/>
    <property type="match status" value="1"/>
</dbReference>
<comment type="caution">
    <text evidence="3">The sequence shown here is derived from an EMBL/GenBank/DDBJ whole genome shotgun (WGS) entry which is preliminary data.</text>
</comment>
<dbReference type="EMBL" id="JBITMB010000002">
    <property type="protein sequence ID" value="MFI7440272.1"/>
    <property type="molecule type" value="Genomic_DNA"/>
</dbReference>
<keyword evidence="4" id="KW-1185">Reference proteome</keyword>